<reference evidence="3" key="2">
    <citation type="submission" date="2020-02" db="EMBL/GenBank/DDBJ databases">
        <title>Identification and distribution of gene clusters putatively required for synthesis of sphingolipid metabolism inhibitors in phylogenetically diverse species of the filamentous fungus Fusarium.</title>
        <authorList>
            <person name="Kim H.-S."/>
            <person name="Busman M."/>
            <person name="Brown D.W."/>
            <person name="Divon H."/>
            <person name="Uhlig S."/>
            <person name="Proctor R.H."/>
        </authorList>
    </citation>
    <scope>NUCLEOTIDE SEQUENCE</scope>
    <source>
        <strain evidence="3">NRRL 25174</strain>
    </source>
</reference>
<protein>
    <recommendedName>
        <fullName evidence="2">Sulfatase N-terminal domain-containing protein</fullName>
    </recommendedName>
</protein>
<dbReference type="InterPro" id="IPR052701">
    <property type="entry name" value="GAG_Ulvan_Degrading_Sulfatases"/>
</dbReference>
<comment type="caution">
    <text evidence="3">The sequence shown here is derived from an EMBL/GenBank/DDBJ whole genome shotgun (WGS) entry which is preliminary data.</text>
</comment>
<dbReference type="Proteomes" id="UP000730481">
    <property type="component" value="Unassembled WGS sequence"/>
</dbReference>
<name>A0A9P5AR32_9HYPO</name>
<dbReference type="SUPFAM" id="SSF53649">
    <property type="entry name" value="Alkaline phosphatase-like"/>
    <property type="match status" value="1"/>
</dbReference>
<feature type="domain" description="Sulfatase N-terminal" evidence="2">
    <location>
        <begin position="449"/>
        <end position="718"/>
    </location>
</feature>
<organism evidence="3 4">
    <name type="scientific">Fusarium beomiforme</name>
    <dbReference type="NCBI Taxonomy" id="44412"/>
    <lineage>
        <taxon>Eukaryota</taxon>
        <taxon>Fungi</taxon>
        <taxon>Dikarya</taxon>
        <taxon>Ascomycota</taxon>
        <taxon>Pezizomycotina</taxon>
        <taxon>Sordariomycetes</taxon>
        <taxon>Hypocreomycetidae</taxon>
        <taxon>Hypocreales</taxon>
        <taxon>Nectriaceae</taxon>
        <taxon>Fusarium</taxon>
        <taxon>Fusarium burgessii species complex</taxon>
    </lineage>
</organism>
<evidence type="ECO:0000259" key="2">
    <source>
        <dbReference type="Pfam" id="PF00884"/>
    </source>
</evidence>
<evidence type="ECO:0000313" key="4">
    <source>
        <dbReference type="Proteomes" id="UP000730481"/>
    </source>
</evidence>
<keyword evidence="1" id="KW-0812">Transmembrane</keyword>
<proteinExistence type="predicted"/>
<evidence type="ECO:0000256" key="1">
    <source>
        <dbReference type="SAM" id="Phobius"/>
    </source>
</evidence>
<feature type="transmembrane region" description="Helical" evidence="1">
    <location>
        <begin position="125"/>
        <end position="150"/>
    </location>
</feature>
<keyword evidence="1" id="KW-0472">Membrane</keyword>
<dbReference type="PANTHER" id="PTHR43751:SF3">
    <property type="entry name" value="SULFATASE N-TERMINAL DOMAIN-CONTAINING PROTEIN"/>
    <property type="match status" value="1"/>
</dbReference>
<keyword evidence="4" id="KW-1185">Reference proteome</keyword>
<sequence length="851" mass="97158">MVSFRRISSLILNPRFAFAFSLLAVCGAKGVHLHNHRASVAPKRMLLFFFSFFTQDILLLLLIRLLLSHWVPAAGRLRTLVTTISSCLITYNALLCVTSVSFYIVAGSEIHWRNIGFMADPTARAIILSGLTAFLAVLGFFACLSSIPFLQTACYTLFGWGADLVNFPIAVVWQKLNCFGRRIDYLELSQRDGRPQWLDSGIISSNDTYLNDKDGRNFRSPSISPLYSPSDLRSRSPLQRSRPRLRNFLRILPYVVVTLLLTALFILTFIRPKDPSLIFLSWTTGLLPFVDFASSSPFLDDLPSVFGKGVRWDNYTALAEPLPLSWLPKDIPALKGFEDWYFEQPHYNAQSDPTRNSNLESPLRDSLRGQLEKINIRHIVIFFLESTRNDVFPIKKNGLVWNRFAETFPNKKLPQEVQDKFANLTPTANFITGDYNDGFQHKNTGQPKRGGIHFTNAHTAGTYTLKSLTATICGISPLVADFNLEYSHHFYQPCLPDIFEAMNQAEKKNANKNQKNKWNSYFFQAAKLDYDYHFDLMAAMGFPTKNIIGREYLRSPDAKHGAVTLEDINEFAFEEDPLEDYITDVFENAAKENSRVFLSHITSTSHHRFHMPKKEKYTPMAKGLDMMSHYINTIGYDDRWIRKVLDVLDKQGVANETLVIFQGDHGISLPENDIASPYYNPNIGVEHVPLVLSHPQLPAFSVEEAVHSTQILPTILDILLETKSLDKTSRQAAMDLIRNYEGQSLIRPLNTTSGQWQFTVTNPGRAMLSVRDGRYPERHLVVPVIENVDWKLTDLVKDPREEDVVQSMDFKSFLQGVEDKYGKDQAIWVEEGAFVARWFVKENTKRWRFDL</sequence>
<dbReference type="OrthoDB" id="103349at2759"/>
<reference evidence="3" key="1">
    <citation type="journal article" date="2017" name="Mycologia">
        <title>Fusarium algeriense, sp. nov., a novel toxigenic crown rot pathogen of durum wheat from Algeria is nested in the Fusarium burgessii species complex.</title>
        <authorList>
            <person name="Laraba I."/>
            <person name="Keddad A."/>
            <person name="Boureghda H."/>
            <person name="Abdallah N."/>
            <person name="Vaughan M.M."/>
            <person name="Proctor R.H."/>
            <person name="Busman M."/>
            <person name="O'Donnell K."/>
        </authorList>
    </citation>
    <scope>NUCLEOTIDE SEQUENCE</scope>
    <source>
        <strain evidence="3">NRRL 25174</strain>
    </source>
</reference>
<dbReference type="InterPro" id="IPR000917">
    <property type="entry name" value="Sulfatase_N"/>
</dbReference>
<keyword evidence="1" id="KW-1133">Transmembrane helix</keyword>
<feature type="transmembrane region" description="Helical" evidence="1">
    <location>
        <begin position="248"/>
        <end position="270"/>
    </location>
</feature>
<dbReference type="Pfam" id="PF00884">
    <property type="entry name" value="Sulfatase"/>
    <property type="match status" value="1"/>
</dbReference>
<dbReference type="Gene3D" id="3.40.720.10">
    <property type="entry name" value="Alkaline Phosphatase, subunit A"/>
    <property type="match status" value="1"/>
</dbReference>
<feature type="transmembrane region" description="Helical" evidence="1">
    <location>
        <begin position="79"/>
        <end position="105"/>
    </location>
</feature>
<feature type="transmembrane region" description="Helical" evidence="1">
    <location>
        <begin position="46"/>
        <end position="67"/>
    </location>
</feature>
<dbReference type="PANTHER" id="PTHR43751">
    <property type="entry name" value="SULFATASE"/>
    <property type="match status" value="1"/>
</dbReference>
<dbReference type="InterPro" id="IPR017850">
    <property type="entry name" value="Alkaline_phosphatase_core_sf"/>
</dbReference>
<dbReference type="EMBL" id="PVQB02000102">
    <property type="protein sequence ID" value="KAF4343144.1"/>
    <property type="molecule type" value="Genomic_DNA"/>
</dbReference>
<gene>
    <name evidence="3" type="ORF">FBEOM_2928</name>
</gene>
<accession>A0A9P5AR32</accession>
<evidence type="ECO:0000313" key="3">
    <source>
        <dbReference type="EMBL" id="KAF4343144.1"/>
    </source>
</evidence>
<dbReference type="AlphaFoldDB" id="A0A9P5AR32"/>